<sequence length="209" mass="24171">MVFDVSSVTMTALWICKNYLPRFWKAADRRSIEMAHARGGDFMFCDLCGTMMFLYSKEHVECPLCKFKKSAKDLSEREISYQVSSEDMRRDLGISHFEGKMEVKDMEINKKCEKCGHTKLKFSTRQMRAKQLFFIVLIAHIHLLRIEYPDAGAFKTDLHRAQAIHVVESTTRGLLEALPVLLTPWTLDLELSKASRMCFSGYLRDGSRQ</sequence>
<comment type="caution">
    <text evidence="1">The sequence shown here is derived from an EMBL/GenBank/DDBJ whole genome shotgun (WGS) entry which is preliminary data.</text>
</comment>
<evidence type="ECO:0000313" key="1">
    <source>
        <dbReference type="EMBL" id="KAJ6974254.1"/>
    </source>
</evidence>
<protein>
    <submittedName>
        <fullName evidence="1">Uncharacterized protein</fullName>
    </submittedName>
</protein>
<name>A0AAD6LVV5_9ROSI</name>
<keyword evidence="2" id="KW-1185">Reference proteome</keyword>
<organism evidence="1 2">
    <name type="scientific">Populus alba x Populus x berolinensis</name>
    <dbReference type="NCBI Taxonomy" id="444605"/>
    <lineage>
        <taxon>Eukaryota</taxon>
        <taxon>Viridiplantae</taxon>
        <taxon>Streptophyta</taxon>
        <taxon>Embryophyta</taxon>
        <taxon>Tracheophyta</taxon>
        <taxon>Spermatophyta</taxon>
        <taxon>Magnoliopsida</taxon>
        <taxon>eudicotyledons</taxon>
        <taxon>Gunneridae</taxon>
        <taxon>Pentapetalae</taxon>
        <taxon>rosids</taxon>
        <taxon>fabids</taxon>
        <taxon>Malpighiales</taxon>
        <taxon>Salicaceae</taxon>
        <taxon>Saliceae</taxon>
        <taxon>Populus</taxon>
    </lineage>
</organism>
<evidence type="ECO:0000313" key="2">
    <source>
        <dbReference type="Proteomes" id="UP001164929"/>
    </source>
</evidence>
<proteinExistence type="predicted"/>
<accession>A0AAD6LVV5</accession>
<gene>
    <name evidence="1" type="ORF">NC653_030368</name>
</gene>
<reference evidence="1" key="1">
    <citation type="journal article" date="2023" name="Mol. Ecol. Resour.">
        <title>Chromosome-level genome assembly of a triploid poplar Populus alba 'Berolinensis'.</title>
        <authorList>
            <person name="Chen S."/>
            <person name="Yu Y."/>
            <person name="Wang X."/>
            <person name="Wang S."/>
            <person name="Zhang T."/>
            <person name="Zhou Y."/>
            <person name="He R."/>
            <person name="Meng N."/>
            <person name="Wang Y."/>
            <person name="Liu W."/>
            <person name="Liu Z."/>
            <person name="Liu J."/>
            <person name="Guo Q."/>
            <person name="Huang H."/>
            <person name="Sederoff R.R."/>
            <person name="Wang G."/>
            <person name="Qu G."/>
            <person name="Chen S."/>
        </authorList>
    </citation>
    <scope>NUCLEOTIDE SEQUENCE</scope>
    <source>
        <strain evidence="1">SC-2020</strain>
    </source>
</reference>
<dbReference type="Proteomes" id="UP001164929">
    <property type="component" value="Chromosome 13"/>
</dbReference>
<dbReference type="AlphaFoldDB" id="A0AAD6LVV5"/>
<dbReference type="EMBL" id="JAQIZT010000013">
    <property type="protein sequence ID" value="KAJ6974254.1"/>
    <property type="molecule type" value="Genomic_DNA"/>
</dbReference>